<gene>
    <name evidence="2" type="ORF">K458DRAFT_411122</name>
</gene>
<accession>A0A6G1IBI5</accession>
<evidence type="ECO:0000313" key="2">
    <source>
        <dbReference type="EMBL" id="KAF2675597.1"/>
    </source>
</evidence>
<evidence type="ECO:0000256" key="1">
    <source>
        <dbReference type="SAM" id="MobiDB-lite"/>
    </source>
</evidence>
<proteinExistence type="predicted"/>
<dbReference type="OrthoDB" id="10678449at2759"/>
<keyword evidence="3" id="KW-1185">Reference proteome</keyword>
<feature type="region of interest" description="Disordered" evidence="1">
    <location>
        <begin position="24"/>
        <end position="92"/>
    </location>
</feature>
<dbReference type="Proteomes" id="UP000799291">
    <property type="component" value="Unassembled WGS sequence"/>
</dbReference>
<feature type="region of interest" description="Disordered" evidence="1">
    <location>
        <begin position="268"/>
        <end position="303"/>
    </location>
</feature>
<feature type="compositionally biased region" description="Basic and acidic residues" evidence="1">
    <location>
        <begin position="294"/>
        <end position="303"/>
    </location>
</feature>
<sequence>MEPTVQQVDEPGYEPIIVTVVEKLRRQGRPGASASTGDVGPPEHPSQEAERAVSSLVSRGRTRRPSGGPNSSGDETTRGHSRRARITSKEKRSLVEIAGNMCHEHLQIRGKTKFYQQLRYTWVASNREYFEHLDALRDRYAYLKEQSALAKGKRKRAQTEQQTLKMLAKESLAKAYGNKTPVEVDIDVSLSEESDDDVEGVIEGVEVAEGVVETSEPPPSLGGDSSSPASSRSRTKDPTTLRSAKKKIRLQRELANYSIGKSIDRLARATEDGATEPSLASRSGLRGESSSDLSELKRFVEDT</sequence>
<dbReference type="AlphaFoldDB" id="A0A6G1IBI5"/>
<evidence type="ECO:0000313" key="3">
    <source>
        <dbReference type="Proteomes" id="UP000799291"/>
    </source>
</evidence>
<reference evidence="2" key="1">
    <citation type="journal article" date="2020" name="Stud. Mycol.">
        <title>101 Dothideomycetes genomes: a test case for predicting lifestyles and emergence of pathogens.</title>
        <authorList>
            <person name="Haridas S."/>
            <person name="Albert R."/>
            <person name="Binder M."/>
            <person name="Bloem J."/>
            <person name="Labutti K."/>
            <person name="Salamov A."/>
            <person name="Andreopoulos B."/>
            <person name="Baker S."/>
            <person name="Barry K."/>
            <person name="Bills G."/>
            <person name="Bluhm B."/>
            <person name="Cannon C."/>
            <person name="Castanera R."/>
            <person name="Culley D."/>
            <person name="Daum C."/>
            <person name="Ezra D."/>
            <person name="Gonzalez J."/>
            <person name="Henrissat B."/>
            <person name="Kuo A."/>
            <person name="Liang C."/>
            <person name="Lipzen A."/>
            <person name="Lutzoni F."/>
            <person name="Magnuson J."/>
            <person name="Mondo S."/>
            <person name="Nolan M."/>
            <person name="Ohm R."/>
            <person name="Pangilinan J."/>
            <person name="Park H.-J."/>
            <person name="Ramirez L."/>
            <person name="Alfaro M."/>
            <person name="Sun H."/>
            <person name="Tritt A."/>
            <person name="Yoshinaga Y."/>
            <person name="Zwiers L.-H."/>
            <person name="Turgeon B."/>
            <person name="Goodwin S."/>
            <person name="Spatafora J."/>
            <person name="Crous P."/>
            <person name="Grigoriev I."/>
        </authorList>
    </citation>
    <scope>NUCLEOTIDE SEQUENCE</scope>
    <source>
        <strain evidence="2">CBS 122367</strain>
    </source>
</reference>
<name>A0A6G1IBI5_9PLEO</name>
<feature type="compositionally biased region" description="Low complexity" evidence="1">
    <location>
        <begin position="210"/>
        <end position="232"/>
    </location>
</feature>
<dbReference type="EMBL" id="MU005663">
    <property type="protein sequence ID" value="KAF2675597.1"/>
    <property type="molecule type" value="Genomic_DNA"/>
</dbReference>
<organism evidence="2 3">
    <name type="scientific">Lentithecium fluviatile CBS 122367</name>
    <dbReference type="NCBI Taxonomy" id="1168545"/>
    <lineage>
        <taxon>Eukaryota</taxon>
        <taxon>Fungi</taxon>
        <taxon>Dikarya</taxon>
        <taxon>Ascomycota</taxon>
        <taxon>Pezizomycotina</taxon>
        <taxon>Dothideomycetes</taxon>
        <taxon>Pleosporomycetidae</taxon>
        <taxon>Pleosporales</taxon>
        <taxon>Massarineae</taxon>
        <taxon>Lentitheciaceae</taxon>
        <taxon>Lentithecium</taxon>
    </lineage>
</organism>
<feature type="region of interest" description="Disordered" evidence="1">
    <location>
        <begin position="210"/>
        <end position="247"/>
    </location>
</feature>
<protein>
    <submittedName>
        <fullName evidence="2">Uncharacterized protein</fullName>
    </submittedName>
</protein>